<protein>
    <submittedName>
        <fullName evidence="2">Restriction endonuclease subunit R</fullName>
    </submittedName>
</protein>
<reference evidence="2 3" key="1">
    <citation type="submission" date="2018-01" db="EMBL/GenBank/DDBJ databases">
        <title>Deinococcus koreensis sp. nov., a radiation-resistant bacterium isolated from river water.</title>
        <authorList>
            <person name="Choi A."/>
        </authorList>
    </citation>
    <scope>NUCLEOTIDE SEQUENCE [LARGE SCALE GENOMIC DNA]</scope>
    <source>
        <strain evidence="2 3">SJW1-2</strain>
    </source>
</reference>
<dbReference type="InterPro" id="IPR050742">
    <property type="entry name" value="Helicase_Restrict-Modif_Enz"/>
</dbReference>
<dbReference type="Gene3D" id="3.90.1570.30">
    <property type="match status" value="1"/>
</dbReference>
<dbReference type="GO" id="GO:0004519">
    <property type="term" value="F:endonuclease activity"/>
    <property type="evidence" value="ECO:0007669"/>
    <property type="project" value="UniProtKB-KW"/>
</dbReference>
<dbReference type="SUPFAM" id="SSF52540">
    <property type="entry name" value="P-loop containing nucleoside triphosphate hydrolases"/>
    <property type="match status" value="2"/>
</dbReference>
<dbReference type="Pfam" id="PF00271">
    <property type="entry name" value="Helicase_C"/>
    <property type="match status" value="1"/>
</dbReference>
<keyword evidence="2" id="KW-0378">Hydrolase</keyword>
<feature type="domain" description="Helicase ATP-binding" evidence="1">
    <location>
        <begin position="169"/>
        <end position="360"/>
    </location>
</feature>
<dbReference type="AlphaFoldDB" id="A0A2K3UYP5"/>
<dbReference type="InterPro" id="IPR014001">
    <property type="entry name" value="Helicase_ATP-bd"/>
</dbReference>
<dbReference type="GO" id="GO:0005829">
    <property type="term" value="C:cytosol"/>
    <property type="evidence" value="ECO:0007669"/>
    <property type="project" value="TreeGrafter"/>
</dbReference>
<dbReference type="PROSITE" id="PS51192">
    <property type="entry name" value="HELICASE_ATP_BIND_1"/>
    <property type="match status" value="1"/>
</dbReference>
<dbReference type="GO" id="GO:0005524">
    <property type="term" value="F:ATP binding"/>
    <property type="evidence" value="ECO:0007669"/>
    <property type="project" value="InterPro"/>
</dbReference>
<keyword evidence="3" id="KW-1185">Reference proteome</keyword>
<keyword evidence="2" id="KW-0255">Endonuclease</keyword>
<keyword evidence="2" id="KW-0540">Nuclease</keyword>
<dbReference type="InterPro" id="IPR027417">
    <property type="entry name" value="P-loop_NTPase"/>
</dbReference>
<gene>
    <name evidence="2" type="ORF">CVO96_09995</name>
</gene>
<dbReference type="InterPro" id="IPR001650">
    <property type="entry name" value="Helicase_C-like"/>
</dbReference>
<evidence type="ECO:0000313" key="3">
    <source>
        <dbReference type="Proteomes" id="UP000236379"/>
    </source>
</evidence>
<dbReference type="GO" id="GO:0016787">
    <property type="term" value="F:hydrolase activity"/>
    <property type="evidence" value="ECO:0007669"/>
    <property type="project" value="InterPro"/>
</dbReference>
<evidence type="ECO:0000313" key="2">
    <source>
        <dbReference type="EMBL" id="PNY81659.1"/>
    </source>
</evidence>
<dbReference type="OrthoDB" id="9758243at2"/>
<dbReference type="Pfam" id="PF04851">
    <property type="entry name" value="ResIII"/>
    <property type="match status" value="1"/>
</dbReference>
<dbReference type="InterPro" id="IPR013670">
    <property type="entry name" value="EcoEI_R_C_dom"/>
</dbReference>
<proteinExistence type="predicted"/>
<dbReference type="REBASE" id="291500">
    <property type="entry name" value="DkoSJW12ORF10005P"/>
</dbReference>
<dbReference type="SMART" id="SM00487">
    <property type="entry name" value="DEXDc"/>
    <property type="match status" value="1"/>
</dbReference>
<name>A0A2K3UYP5_9DEIO</name>
<organism evidence="2 3">
    <name type="scientific">Deinococcus koreensis</name>
    <dbReference type="NCBI Taxonomy" id="2054903"/>
    <lineage>
        <taxon>Bacteria</taxon>
        <taxon>Thermotogati</taxon>
        <taxon>Deinococcota</taxon>
        <taxon>Deinococci</taxon>
        <taxon>Deinococcales</taxon>
        <taxon>Deinococcaceae</taxon>
        <taxon>Deinococcus</taxon>
    </lineage>
</organism>
<comment type="caution">
    <text evidence="2">The sequence shown here is derived from an EMBL/GenBank/DDBJ whole genome shotgun (WGS) entry which is preliminary data.</text>
</comment>
<dbReference type="Gene3D" id="3.40.50.300">
    <property type="entry name" value="P-loop containing nucleotide triphosphate hydrolases"/>
    <property type="match status" value="2"/>
</dbReference>
<evidence type="ECO:0000259" key="1">
    <source>
        <dbReference type="PROSITE" id="PS51192"/>
    </source>
</evidence>
<dbReference type="RefSeq" id="WP_103312100.1">
    <property type="nucleotide sequence ID" value="NZ_PPPD01000001.1"/>
</dbReference>
<dbReference type="GO" id="GO:0006304">
    <property type="term" value="P:DNA modification"/>
    <property type="evidence" value="ECO:0007669"/>
    <property type="project" value="InterPro"/>
</dbReference>
<dbReference type="InterPro" id="IPR006935">
    <property type="entry name" value="Helicase/UvrB_N"/>
</dbReference>
<dbReference type="PANTHER" id="PTHR47396">
    <property type="entry name" value="TYPE I RESTRICTION ENZYME ECOKI R PROTEIN"/>
    <property type="match status" value="1"/>
</dbReference>
<dbReference type="PANTHER" id="PTHR47396:SF1">
    <property type="entry name" value="ATP-DEPENDENT HELICASE IRC3-RELATED"/>
    <property type="match status" value="1"/>
</dbReference>
<dbReference type="GO" id="GO:0003677">
    <property type="term" value="F:DNA binding"/>
    <property type="evidence" value="ECO:0007669"/>
    <property type="project" value="InterPro"/>
</dbReference>
<dbReference type="Pfam" id="PF08463">
    <property type="entry name" value="EcoEI_R_C"/>
    <property type="match status" value="1"/>
</dbReference>
<dbReference type="CDD" id="cd18799">
    <property type="entry name" value="SF2_C_EcoAI-like"/>
    <property type="match status" value="1"/>
</dbReference>
<sequence>MTPEQRARMEIDRQLVAAGWVIQDYRSANLFAQDGVALREVPTAAGPCDYMLFFQRKAVGIIEAKPEGTSLIGVSEQTDKYATGLPPQLKRVGDPLPFAYEANGVEVQFRDRRDPDSRSRLIFAFHRPETLGAWARERSTLRARLRGLPPLARTGFRDAQFEAIGKLETSMAADRPRALIQMTMGSGKSYTAVASSYRLLKFGGARRILFLVDRGNLGDQAMGEFTNFTTPDDGRKFTELYNVQNLKSNRIDPDAAVVITTIQRLYSILRGEEEFDPGNEERSVFELGGDSPEERTVVYNPRVPVETFDFMIADECHRSIYGTWRQVLDYFDAFLTGLTATPDARTIAFFNSNLVMEYGHERAVADKVNVNFDVYRIRTRISAEGAQVAAGEYLDYKDRRTGRKELRQLADDFEYGAVQLDRSVVATDQIRTILREYKNTVLPLVFPDRTYVPKTLIFAKNDLHADDIVRIVREEFGRGNDFCKKITSGVTGERTETLIQQFRNEHNPRVAVTVDMIATGTDVKALEVLLFMRDVKSRGYFDQMKGRGTRVISDDELRKVSSDARAKDFFLLVDAVGVTEHDQSEARPLERQRSVALDKLLHNVGLGDTNDAALSSLASRLARLDRHLNPTQRSEIETLAGQPVVALTRALLDATNPDLARQQAEQQAASKGRAVTEDDVEEASEVLRDAAARPFADPALRNLLTDTARRNELVIDQLSRDEVLPGEHTVREDGEALARRVAEGRVQNFRAFIEAHKDDIDALSILYSQPYGRRRVTYRQIRELSRALERHDAHLTPERLYEDYATLDSEHVQGQLARRMLADLVALVRFAIGQARVLEPFGHTVQQRFDRWLADQEEAGRAFTDEQRRWLTLIRDRVGTDLAAGERDLNDVPFNELGGLTRARQLFGAEELGRLLDELTDVLAA</sequence>
<dbReference type="Proteomes" id="UP000236379">
    <property type="component" value="Unassembled WGS sequence"/>
</dbReference>
<dbReference type="EMBL" id="PPPD01000001">
    <property type="protein sequence ID" value="PNY81659.1"/>
    <property type="molecule type" value="Genomic_DNA"/>
</dbReference>
<accession>A0A2K3UYP5</accession>